<dbReference type="GO" id="GO:0019948">
    <property type="term" value="F:SUMO activating enzyme activity"/>
    <property type="evidence" value="ECO:0007669"/>
    <property type="project" value="TreeGrafter"/>
</dbReference>
<organism evidence="3">
    <name type="scientific">Oikopleura dioica</name>
    <name type="common">Tunicate</name>
    <dbReference type="NCBI Taxonomy" id="34765"/>
    <lineage>
        <taxon>Eukaryota</taxon>
        <taxon>Metazoa</taxon>
        <taxon>Chordata</taxon>
        <taxon>Tunicata</taxon>
        <taxon>Appendicularia</taxon>
        <taxon>Copelata</taxon>
        <taxon>Oikopleuridae</taxon>
        <taxon>Oikopleura</taxon>
    </lineage>
</organism>
<reference evidence="3" key="1">
    <citation type="journal article" date="2010" name="Science">
        <title>Plasticity of animal genome architecture unmasked by rapid evolution of a pelagic tunicate.</title>
        <authorList>
            <person name="Denoeud F."/>
            <person name="Henriet S."/>
            <person name="Mungpakdee S."/>
            <person name="Aury J.M."/>
            <person name="Da Silva C."/>
            <person name="Brinkmann H."/>
            <person name="Mikhaleva J."/>
            <person name="Olsen L.C."/>
            <person name="Jubin C."/>
            <person name="Canestro C."/>
            <person name="Bouquet J.M."/>
            <person name="Danks G."/>
            <person name="Poulain J."/>
            <person name="Campsteijn C."/>
            <person name="Adamski M."/>
            <person name="Cross I."/>
            <person name="Yadetie F."/>
            <person name="Muffato M."/>
            <person name="Louis A."/>
            <person name="Butcher S."/>
            <person name="Tsagkogeorga G."/>
            <person name="Konrad A."/>
            <person name="Singh S."/>
            <person name="Jensen M.F."/>
            <person name="Cong E.H."/>
            <person name="Eikeseth-Otteraa H."/>
            <person name="Noel B."/>
            <person name="Anthouard V."/>
            <person name="Porcel B.M."/>
            <person name="Kachouri-Lafond R."/>
            <person name="Nishino A."/>
            <person name="Ugolini M."/>
            <person name="Chourrout P."/>
            <person name="Nishida H."/>
            <person name="Aasland R."/>
            <person name="Huzurbazar S."/>
            <person name="Westhof E."/>
            <person name="Delsuc F."/>
            <person name="Lehrach H."/>
            <person name="Reinhardt R."/>
            <person name="Weissenbach J."/>
            <person name="Roy S.W."/>
            <person name="Artiguenave F."/>
            <person name="Postlethwait J.H."/>
            <person name="Manak J.R."/>
            <person name="Thompson E.M."/>
            <person name="Jaillon O."/>
            <person name="Du Pasquier L."/>
            <person name="Boudinot P."/>
            <person name="Liberles D.A."/>
            <person name="Volff J.N."/>
            <person name="Philippe H."/>
            <person name="Lenhard B."/>
            <person name="Roest Crollius H."/>
            <person name="Wincker P."/>
            <person name="Chourrout D."/>
        </authorList>
    </citation>
    <scope>NUCLEOTIDE SEQUENCE [LARGE SCALE GENOMIC DNA]</scope>
</reference>
<protein>
    <recommendedName>
        <fullName evidence="2">THIF-type NAD/FAD binding fold domain-containing protein</fullName>
    </recommendedName>
</protein>
<dbReference type="OrthoDB" id="412647at2759"/>
<dbReference type="Pfam" id="PF00899">
    <property type="entry name" value="ThiF"/>
    <property type="match status" value="1"/>
</dbReference>
<dbReference type="EMBL" id="FN653138">
    <property type="protein sequence ID" value="CBY12726.1"/>
    <property type="molecule type" value="Genomic_DNA"/>
</dbReference>
<dbReference type="GO" id="GO:0031510">
    <property type="term" value="C:SUMO activating enzyme complex"/>
    <property type="evidence" value="ECO:0007669"/>
    <property type="project" value="TreeGrafter"/>
</dbReference>
<dbReference type="PANTHER" id="PTHR10953:SF162">
    <property type="entry name" value="SUMO-ACTIVATING ENZYME SUBUNIT 1"/>
    <property type="match status" value="1"/>
</dbReference>
<dbReference type="Gene3D" id="3.40.50.720">
    <property type="entry name" value="NAD(P)-binding Rossmann-like Domain"/>
    <property type="match status" value="1"/>
</dbReference>
<dbReference type="PANTHER" id="PTHR10953">
    <property type="entry name" value="UBIQUITIN-ACTIVATING ENZYME E1"/>
    <property type="match status" value="1"/>
</dbReference>
<evidence type="ECO:0000313" key="3">
    <source>
        <dbReference type="EMBL" id="CBY12726.1"/>
    </source>
</evidence>
<dbReference type="InterPro" id="IPR000594">
    <property type="entry name" value="ThiF_NAD_FAD-bd"/>
</dbReference>
<dbReference type="GO" id="GO:0016925">
    <property type="term" value="P:protein sumoylation"/>
    <property type="evidence" value="ECO:0007669"/>
    <property type="project" value="TreeGrafter"/>
</dbReference>
<accession>E4XSL4</accession>
<evidence type="ECO:0000256" key="1">
    <source>
        <dbReference type="ARBA" id="ARBA00005673"/>
    </source>
</evidence>
<proteinExistence type="inferred from homology"/>
<dbReference type="AlphaFoldDB" id="E4XSL4"/>
<dbReference type="InterPro" id="IPR045886">
    <property type="entry name" value="ThiF/MoeB/HesA"/>
</dbReference>
<gene>
    <name evidence="3" type="ORF">GSOID_T00002785001</name>
</gene>
<keyword evidence="4" id="KW-1185">Reference proteome</keyword>
<sequence length="300" mass="33360">MTAENEKEVSEQEVTQYDRQIRLWGLDGQKRLRNSKICVIGLSSLGSEIVKNLTLAGVGEMVLIDDRKVDEKTLLMTSGTDFESCAAASLDRVQELNPNVKVSVAPGFTSDKNLDFFKSFTLVVIAVVLPKEELLRITGILREAVVKHIVGATFGMYGFGFNDFLEHEYSLTKQEKNEVGKISFKSLSDALNYSEDEVTFPKRHKKNKFSVALNLYEAFISGDFKAKFAEFESLKGIDEWGEDYEGDIPPIGAIVGGLMGQEAIKAIGQKERPICNVLLFDGDRMDAKELFLPTGNPNII</sequence>
<dbReference type="Proteomes" id="UP000001307">
    <property type="component" value="Unassembled WGS sequence"/>
</dbReference>
<dbReference type="SUPFAM" id="SSF69572">
    <property type="entry name" value="Activating enzymes of the ubiquitin-like proteins"/>
    <property type="match status" value="1"/>
</dbReference>
<evidence type="ECO:0000259" key="2">
    <source>
        <dbReference type="Pfam" id="PF00899"/>
    </source>
</evidence>
<feature type="domain" description="THIF-type NAD/FAD binding fold" evidence="2">
    <location>
        <begin position="17"/>
        <end position="289"/>
    </location>
</feature>
<evidence type="ECO:0000313" key="4">
    <source>
        <dbReference type="Proteomes" id="UP000001307"/>
    </source>
</evidence>
<name>E4XSL4_OIKDI</name>
<dbReference type="FunCoup" id="E4XSL4">
    <property type="interactions" value="754"/>
</dbReference>
<dbReference type="GO" id="GO:0005737">
    <property type="term" value="C:cytoplasm"/>
    <property type="evidence" value="ECO:0007669"/>
    <property type="project" value="TreeGrafter"/>
</dbReference>
<comment type="similarity">
    <text evidence="1">Belongs to the ubiquitin-activating E1 family.</text>
</comment>
<dbReference type="InterPro" id="IPR035985">
    <property type="entry name" value="Ubiquitin-activating_enz"/>
</dbReference>
<dbReference type="InParanoid" id="E4XSL4"/>